<evidence type="ECO:0000256" key="1">
    <source>
        <dbReference type="SAM" id="Coils"/>
    </source>
</evidence>
<name>A0A4Y2RFL4_ARAVE</name>
<keyword evidence="1" id="KW-0175">Coiled coil</keyword>
<dbReference type="EMBL" id="BGPR01016904">
    <property type="protein sequence ID" value="GBN74493.1"/>
    <property type="molecule type" value="Genomic_DNA"/>
</dbReference>
<accession>A0A4Y2RFL4</accession>
<protein>
    <submittedName>
        <fullName evidence="2">Uncharacterized protein</fullName>
    </submittedName>
</protein>
<reference evidence="2 4" key="1">
    <citation type="journal article" date="2019" name="Sci. Rep.">
        <title>Orb-weaving spider Araneus ventricosus genome elucidates the spidroin gene catalogue.</title>
        <authorList>
            <person name="Kono N."/>
            <person name="Nakamura H."/>
            <person name="Ohtoshi R."/>
            <person name="Moran D.A.P."/>
            <person name="Shinohara A."/>
            <person name="Yoshida Y."/>
            <person name="Fujiwara M."/>
            <person name="Mori M."/>
            <person name="Tomita M."/>
            <person name="Arakawa K."/>
        </authorList>
    </citation>
    <scope>NUCLEOTIDE SEQUENCE [LARGE SCALE GENOMIC DNA]</scope>
</reference>
<evidence type="ECO:0000313" key="2">
    <source>
        <dbReference type="EMBL" id="GBN74493.1"/>
    </source>
</evidence>
<proteinExistence type="predicted"/>
<keyword evidence="4" id="KW-1185">Reference proteome</keyword>
<dbReference type="Proteomes" id="UP000499080">
    <property type="component" value="Unassembled WGS sequence"/>
</dbReference>
<dbReference type="EMBL" id="BGPR01016906">
    <property type="protein sequence ID" value="GBN74511.1"/>
    <property type="molecule type" value="Genomic_DNA"/>
</dbReference>
<dbReference type="AlphaFoldDB" id="A0A4Y2RFL4"/>
<sequence length="90" mass="10531">MKEQSNNKRKLLVEEIDFLQAKRKCLEEDVKNTHQSSDALADEGEKKKDISLFFTLKSNALRKEVTEKSFELKSIEENISKKREELNKCV</sequence>
<organism evidence="2 4">
    <name type="scientific">Araneus ventricosus</name>
    <name type="common">Orbweaver spider</name>
    <name type="synonym">Epeira ventricosa</name>
    <dbReference type="NCBI Taxonomy" id="182803"/>
    <lineage>
        <taxon>Eukaryota</taxon>
        <taxon>Metazoa</taxon>
        <taxon>Ecdysozoa</taxon>
        <taxon>Arthropoda</taxon>
        <taxon>Chelicerata</taxon>
        <taxon>Arachnida</taxon>
        <taxon>Araneae</taxon>
        <taxon>Araneomorphae</taxon>
        <taxon>Entelegynae</taxon>
        <taxon>Araneoidea</taxon>
        <taxon>Araneidae</taxon>
        <taxon>Araneus</taxon>
    </lineage>
</organism>
<evidence type="ECO:0000313" key="3">
    <source>
        <dbReference type="EMBL" id="GBN74511.1"/>
    </source>
</evidence>
<comment type="caution">
    <text evidence="2">The sequence shown here is derived from an EMBL/GenBank/DDBJ whole genome shotgun (WGS) entry which is preliminary data.</text>
</comment>
<feature type="coiled-coil region" evidence="1">
    <location>
        <begin position="2"/>
        <end position="36"/>
    </location>
</feature>
<gene>
    <name evidence="3" type="ORF">AVEN_110560_1</name>
    <name evidence="2" type="ORF">AVEN_134616_1</name>
</gene>
<evidence type="ECO:0000313" key="4">
    <source>
        <dbReference type="Proteomes" id="UP000499080"/>
    </source>
</evidence>